<dbReference type="InterPro" id="IPR029510">
    <property type="entry name" value="Ald_DH_CS_GLU"/>
</dbReference>
<keyword evidence="10" id="KW-1185">Reference proteome</keyword>
<evidence type="ECO:0000256" key="2">
    <source>
        <dbReference type="ARBA" id="ARBA00023002"/>
    </source>
</evidence>
<dbReference type="InterPro" id="IPR016161">
    <property type="entry name" value="Ald_DH/histidinol_DH"/>
</dbReference>
<protein>
    <submittedName>
        <fullName evidence="9">Aldehyde dehydrogenase</fullName>
        <ecNumber evidence="9">1.2.1.-</ecNumber>
    </submittedName>
</protein>
<dbReference type="GO" id="GO:0004029">
    <property type="term" value="F:aldehyde dehydrogenase (NAD+) activity"/>
    <property type="evidence" value="ECO:0007669"/>
    <property type="project" value="TreeGrafter"/>
</dbReference>
<dbReference type="InterPro" id="IPR012394">
    <property type="entry name" value="Aldehyde_DH_NAD(P)"/>
</dbReference>
<feature type="region of interest" description="Disordered" evidence="5">
    <location>
        <begin position="48"/>
        <end position="80"/>
    </location>
</feature>
<feature type="transmembrane region" description="Helical" evidence="6">
    <location>
        <begin position="583"/>
        <end position="600"/>
    </location>
</feature>
<keyword evidence="7" id="KW-0732">Signal</keyword>
<keyword evidence="6" id="KW-1133">Transmembrane helix</keyword>
<dbReference type="EMBL" id="JATAAI010000004">
    <property type="protein sequence ID" value="KAK1746088.1"/>
    <property type="molecule type" value="Genomic_DNA"/>
</dbReference>
<dbReference type="Gene3D" id="3.40.605.10">
    <property type="entry name" value="Aldehyde Dehydrogenase, Chain A, domain 1"/>
    <property type="match status" value="1"/>
</dbReference>
<dbReference type="InterPro" id="IPR015590">
    <property type="entry name" value="Aldehyde_DH_dom"/>
</dbReference>
<gene>
    <name evidence="9" type="ORF">QTG54_002695</name>
</gene>
<sequence>MKFVASSASLLISVGLSNLSPSLAFNCRRTSAIIGRFTSTKRYHAATMMTRSDSSSTSLLSSSNNNSNSNEETVPSPSLTYTPISSISPLITEARTSYATHFTHPYQFRLAQLDGIERLIRDNYSALSKTINLDLGQGSMYAEAFELTGMLGRISYAKSNLRQWMTTQSVPTPFPVNLNMPVHSQLTPYPRGVALIISPWNLPITLTLTPLLEAIAAGNVCVLKMSEKCVHTTSLLTELLSSGKYLDQRVVKVVNGEAEEATELLRHRFDVVSYTGGEKVGRIVNEAAAKHLTPTLLELGGKNPVFVTKNADIACAAMRIAWGKVTGNAGQLCISPDYCLVEESVKEEFVEALCKAMDEFYPVSSYSGNNGDDNSRGDVGKMISVEHAERVVSMVDSTCNVIYGGKHHDTKERFVAPTIVEATADSTVMKDEIFGPILAIVTVPDLDSAIEYVQTNFSSKGKHPLNLYLFTKSKKEQQQIMNAIPSGTCAVNDVIKHSANYYVPFGGIGTSGLGAYYGKFGFDFFSHYRGSLLVKNHSTSKLDPAVWMQFPPYNDKKIFAFRSLSKLPLIFGPLKRIAPVAKVLLPVALGGLLFWAGIMVERLKYFG</sequence>
<dbReference type="Pfam" id="PF00171">
    <property type="entry name" value="Aldedh"/>
    <property type="match status" value="1"/>
</dbReference>
<evidence type="ECO:0000256" key="3">
    <source>
        <dbReference type="PROSITE-ProRule" id="PRU10007"/>
    </source>
</evidence>
<dbReference type="Gene3D" id="3.40.309.10">
    <property type="entry name" value="Aldehyde Dehydrogenase, Chain A, domain 2"/>
    <property type="match status" value="1"/>
</dbReference>
<dbReference type="CDD" id="cd07087">
    <property type="entry name" value="ALDH_F3-13-14_CALDH-like"/>
    <property type="match status" value="1"/>
</dbReference>
<feature type="compositionally biased region" description="Low complexity" evidence="5">
    <location>
        <begin position="52"/>
        <end position="78"/>
    </location>
</feature>
<evidence type="ECO:0000256" key="1">
    <source>
        <dbReference type="ARBA" id="ARBA00009986"/>
    </source>
</evidence>
<evidence type="ECO:0000256" key="4">
    <source>
        <dbReference type="RuleBase" id="RU003345"/>
    </source>
</evidence>
<comment type="caution">
    <text evidence="9">The sequence shown here is derived from an EMBL/GenBank/DDBJ whole genome shotgun (WGS) entry which is preliminary data.</text>
</comment>
<dbReference type="AlphaFoldDB" id="A0AAD8YHG2"/>
<keyword evidence="2 4" id="KW-0560">Oxidoreductase</keyword>
<feature type="signal peptide" evidence="7">
    <location>
        <begin position="1"/>
        <end position="24"/>
    </location>
</feature>
<dbReference type="PANTHER" id="PTHR43570:SF16">
    <property type="entry name" value="ALDEHYDE DEHYDROGENASE TYPE III, ISOFORM Q"/>
    <property type="match status" value="1"/>
</dbReference>
<dbReference type="PROSITE" id="PS00687">
    <property type="entry name" value="ALDEHYDE_DEHYDR_GLU"/>
    <property type="match status" value="1"/>
</dbReference>
<evidence type="ECO:0000313" key="9">
    <source>
        <dbReference type="EMBL" id="KAK1746088.1"/>
    </source>
</evidence>
<comment type="similarity">
    <text evidence="1 4">Belongs to the aldehyde dehydrogenase family.</text>
</comment>
<feature type="domain" description="Aldehyde dehydrogenase" evidence="8">
    <location>
        <begin position="90"/>
        <end position="528"/>
    </location>
</feature>
<dbReference type="EC" id="1.2.1.-" evidence="9"/>
<proteinExistence type="inferred from homology"/>
<reference evidence="9" key="1">
    <citation type="submission" date="2023-06" db="EMBL/GenBank/DDBJ databases">
        <title>Survivors Of The Sea: Transcriptome response of Skeletonema marinoi to long-term dormancy.</title>
        <authorList>
            <person name="Pinder M.I.M."/>
            <person name="Kourtchenko O."/>
            <person name="Robertson E.K."/>
            <person name="Larsson T."/>
            <person name="Maumus F."/>
            <person name="Osuna-Cruz C.M."/>
            <person name="Vancaester E."/>
            <person name="Stenow R."/>
            <person name="Vandepoele K."/>
            <person name="Ploug H."/>
            <person name="Bruchert V."/>
            <person name="Godhe A."/>
            <person name="Topel M."/>
        </authorList>
    </citation>
    <scope>NUCLEOTIDE SEQUENCE</scope>
    <source>
        <strain evidence="9">R05AC</strain>
    </source>
</reference>
<keyword evidence="6" id="KW-0472">Membrane</keyword>
<keyword evidence="6" id="KW-0812">Transmembrane</keyword>
<dbReference type="GO" id="GO:0005737">
    <property type="term" value="C:cytoplasm"/>
    <property type="evidence" value="ECO:0007669"/>
    <property type="project" value="TreeGrafter"/>
</dbReference>
<dbReference type="InterPro" id="IPR016162">
    <property type="entry name" value="Ald_DH_N"/>
</dbReference>
<dbReference type="Proteomes" id="UP001224775">
    <property type="component" value="Unassembled WGS sequence"/>
</dbReference>
<dbReference type="GO" id="GO:0006081">
    <property type="term" value="P:aldehyde metabolic process"/>
    <property type="evidence" value="ECO:0007669"/>
    <property type="project" value="InterPro"/>
</dbReference>
<dbReference type="PANTHER" id="PTHR43570">
    <property type="entry name" value="ALDEHYDE DEHYDROGENASE"/>
    <property type="match status" value="1"/>
</dbReference>
<evidence type="ECO:0000256" key="6">
    <source>
        <dbReference type="SAM" id="Phobius"/>
    </source>
</evidence>
<dbReference type="InterPro" id="IPR016163">
    <property type="entry name" value="Ald_DH_C"/>
</dbReference>
<evidence type="ECO:0000256" key="5">
    <source>
        <dbReference type="SAM" id="MobiDB-lite"/>
    </source>
</evidence>
<organism evidence="9 10">
    <name type="scientific">Skeletonema marinoi</name>
    <dbReference type="NCBI Taxonomy" id="267567"/>
    <lineage>
        <taxon>Eukaryota</taxon>
        <taxon>Sar</taxon>
        <taxon>Stramenopiles</taxon>
        <taxon>Ochrophyta</taxon>
        <taxon>Bacillariophyta</taxon>
        <taxon>Coscinodiscophyceae</taxon>
        <taxon>Thalassiosirophycidae</taxon>
        <taxon>Thalassiosirales</taxon>
        <taxon>Skeletonemataceae</taxon>
        <taxon>Skeletonema</taxon>
        <taxon>Skeletonema marinoi-dohrnii complex</taxon>
    </lineage>
</organism>
<evidence type="ECO:0000259" key="8">
    <source>
        <dbReference type="Pfam" id="PF00171"/>
    </source>
</evidence>
<accession>A0AAD8YHG2</accession>
<dbReference type="SUPFAM" id="SSF53720">
    <property type="entry name" value="ALDH-like"/>
    <property type="match status" value="1"/>
</dbReference>
<evidence type="ECO:0000313" key="10">
    <source>
        <dbReference type="Proteomes" id="UP001224775"/>
    </source>
</evidence>
<feature type="chain" id="PRO_5042295140" evidence="7">
    <location>
        <begin position="25"/>
        <end position="607"/>
    </location>
</feature>
<name>A0AAD8YHG2_9STRA</name>
<evidence type="ECO:0000256" key="7">
    <source>
        <dbReference type="SAM" id="SignalP"/>
    </source>
</evidence>
<feature type="active site" evidence="3">
    <location>
        <position position="298"/>
    </location>
</feature>